<dbReference type="InterPro" id="IPR036388">
    <property type="entry name" value="WH-like_DNA-bd_sf"/>
</dbReference>
<evidence type="ECO:0000256" key="6">
    <source>
        <dbReference type="ARBA" id="ARBA00034872"/>
    </source>
</evidence>
<organism evidence="11 12">
    <name type="scientific">Caenorhabditis remanei</name>
    <name type="common">Caenorhabditis vulgaris</name>
    <dbReference type="NCBI Taxonomy" id="31234"/>
    <lineage>
        <taxon>Eukaryota</taxon>
        <taxon>Metazoa</taxon>
        <taxon>Ecdysozoa</taxon>
        <taxon>Nematoda</taxon>
        <taxon>Chromadorea</taxon>
        <taxon>Rhabditida</taxon>
        <taxon>Rhabditina</taxon>
        <taxon>Rhabditomorpha</taxon>
        <taxon>Rhabditoidea</taxon>
        <taxon>Rhabditidae</taxon>
        <taxon>Peloderinae</taxon>
        <taxon>Caenorhabditis</taxon>
    </lineage>
</organism>
<dbReference type="GO" id="GO:0000978">
    <property type="term" value="F:RNA polymerase II cis-regulatory region sequence-specific DNA binding"/>
    <property type="evidence" value="ECO:0007669"/>
    <property type="project" value="TreeGrafter"/>
</dbReference>
<evidence type="ECO:0000256" key="4">
    <source>
        <dbReference type="ARBA" id="ARBA00023125"/>
    </source>
</evidence>
<gene>
    <name evidence="11" type="ORF">GCK72_021411</name>
</gene>
<dbReference type="InterPro" id="IPR018122">
    <property type="entry name" value="TF_fork_head_CS_1"/>
</dbReference>
<dbReference type="SMART" id="SM00339">
    <property type="entry name" value="FH"/>
    <property type="match status" value="1"/>
</dbReference>
<dbReference type="PANTHER" id="PTHR11829:SF411">
    <property type="entry name" value="FORKHEAD BOX PROTEIN L2"/>
    <property type="match status" value="1"/>
</dbReference>
<dbReference type="PROSITE" id="PS00658">
    <property type="entry name" value="FORK_HEAD_2"/>
    <property type="match status" value="1"/>
</dbReference>
<dbReference type="InterPro" id="IPR050211">
    <property type="entry name" value="FOX_domain-containing"/>
</dbReference>
<keyword evidence="4 7" id="KW-0238">DNA-binding</keyword>
<dbReference type="EMBL" id="WUAV01000005">
    <property type="protein sequence ID" value="KAF1754846.1"/>
    <property type="molecule type" value="Genomic_DNA"/>
</dbReference>
<dbReference type="InterPro" id="IPR002900">
    <property type="entry name" value="DUF38/FTH_CAE_spp"/>
</dbReference>
<dbReference type="Gene3D" id="1.10.10.10">
    <property type="entry name" value="Winged helix-like DNA-binding domain superfamily/Winged helix DNA-binding domain"/>
    <property type="match status" value="1"/>
</dbReference>
<evidence type="ECO:0000256" key="1">
    <source>
        <dbReference type="ARBA" id="ARBA00022499"/>
    </source>
</evidence>
<evidence type="ECO:0000256" key="7">
    <source>
        <dbReference type="PROSITE-ProRule" id="PRU00089"/>
    </source>
</evidence>
<dbReference type="Pfam" id="PF01827">
    <property type="entry name" value="FTH"/>
    <property type="match status" value="1"/>
</dbReference>
<feature type="domain" description="F-box" evidence="10">
    <location>
        <begin position="23"/>
        <end position="72"/>
    </location>
</feature>
<dbReference type="GO" id="GO:0009653">
    <property type="term" value="P:anatomical structure morphogenesis"/>
    <property type="evidence" value="ECO:0007669"/>
    <property type="project" value="TreeGrafter"/>
</dbReference>
<keyword evidence="2" id="KW-0221">Differentiation</keyword>
<evidence type="ECO:0000313" key="11">
    <source>
        <dbReference type="EMBL" id="KAF1754846.1"/>
    </source>
</evidence>
<dbReference type="InterPro" id="IPR036390">
    <property type="entry name" value="WH_DNA-bd_sf"/>
</dbReference>
<feature type="DNA-binding region" description="Fork-head" evidence="7">
    <location>
        <begin position="376"/>
        <end position="475"/>
    </location>
</feature>
<evidence type="ECO:0000256" key="3">
    <source>
        <dbReference type="ARBA" id="ARBA00022843"/>
    </source>
</evidence>
<dbReference type="CDD" id="cd00059">
    <property type="entry name" value="FH_FOX"/>
    <property type="match status" value="1"/>
</dbReference>
<dbReference type="KEGG" id="crq:GCK72_021411"/>
<dbReference type="GO" id="GO:0005634">
    <property type="term" value="C:nucleus"/>
    <property type="evidence" value="ECO:0007669"/>
    <property type="project" value="UniProtKB-SubCell"/>
</dbReference>
<dbReference type="PROSITE" id="PS50039">
    <property type="entry name" value="FORK_HEAD_3"/>
    <property type="match status" value="1"/>
</dbReference>
<evidence type="ECO:0000259" key="9">
    <source>
        <dbReference type="PROSITE" id="PS50039"/>
    </source>
</evidence>
<comment type="subcellular location">
    <subcellularLocation>
        <location evidence="7">Nucleus</location>
    </subcellularLocation>
</comment>
<feature type="domain" description="Fork-head" evidence="9">
    <location>
        <begin position="376"/>
        <end position="475"/>
    </location>
</feature>
<comment type="caution">
    <text evidence="11">The sequence shown here is derived from an EMBL/GenBank/DDBJ whole genome shotgun (WGS) entry which is preliminary data.</text>
</comment>
<feature type="compositionally biased region" description="Low complexity" evidence="8">
    <location>
        <begin position="492"/>
        <end position="506"/>
    </location>
</feature>
<dbReference type="SUPFAM" id="SSF81383">
    <property type="entry name" value="F-box domain"/>
    <property type="match status" value="1"/>
</dbReference>
<dbReference type="PRINTS" id="PR00053">
    <property type="entry name" value="FORKHEAD"/>
</dbReference>
<dbReference type="PANTHER" id="PTHR11829">
    <property type="entry name" value="FORKHEAD BOX PROTEIN"/>
    <property type="match status" value="1"/>
</dbReference>
<name>A0A6A5GJR3_CAERE</name>
<proteinExistence type="predicted"/>
<dbReference type="RefSeq" id="XP_003104648.2">
    <property type="nucleotide sequence ID" value="XM_003104600.2"/>
</dbReference>
<accession>A0A6A5GJR3</accession>
<dbReference type="Proteomes" id="UP000483820">
    <property type="component" value="Chromosome V"/>
</dbReference>
<evidence type="ECO:0000256" key="5">
    <source>
        <dbReference type="ARBA" id="ARBA00023242"/>
    </source>
</evidence>
<keyword evidence="1" id="KW-1017">Isopeptide bond</keyword>
<feature type="region of interest" description="Disordered" evidence="8">
    <location>
        <begin position="357"/>
        <end position="376"/>
    </location>
</feature>
<dbReference type="InterPro" id="IPR036047">
    <property type="entry name" value="F-box-like_dom_sf"/>
</dbReference>
<dbReference type="GO" id="GO:0030154">
    <property type="term" value="P:cell differentiation"/>
    <property type="evidence" value="ECO:0007669"/>
    <property type="project" value="UniProtKB-KW"/>
</dbReference>
<feature type="region of interest" description="Disordered" evidence="8">
    <location>
        <begin position="470"/>
        <end position="508"/>
    </location>
</feature>
<protein>
    <recommendedName>
        <fullName evidence="6">Forkhead box protein L2</fullName>
    </recommendedName>
</protein>
<dbReference type="CTD" id="9808803"/>
<dbReference type="PROSITE" id="PS50181">
    <property type="entry name" value="FBOX"/>
    <property type="match status" value="1"/>
</dbReference>
<keyword evidence="3" id="KW-0832">Ubl conjugation</keyword>
<evidence type="ECO:0000259" key="10">
    <source>
        <dbReference type="PROSITE" id="PS50181"/>
    </source>
</evidence>
<evidence type="ECO:0000313" key="12">
    <source>
        <dbReference type="Proteomes" id="UP000483820"/>
    </source>
</evidence>
<dbReference type="InterPro" id="IPR001766">
    <property type="entry name" value="Fork_head_dom"/>
</dbReference>
<keyword evidence="5 7" id="KW-0539">Nucleus</keyword>
<evidence type="ECO:0000256" key="8">
    <source>
        <dbReference type="SAM" id="MobiDB-lite"/>
    </source>
</evidence>
<dbReference type="GeneID" id="9808803"/>
<dbReference type="AlphaFoldDB" id="A0A6A5GJR3"/>
<dbReference type="InterPro" id="IPR030456">
    <property type="entry name" value="TF_fork_head_CS_2"/>
</dbReference>
<dbReference type="GO" id="GO:0000981">
    <property type="term" value="F:DNA-binding transcription factor activity, RNA polymerase II-specific"/>
    <property type="evidence" value="ECO:0007669"/>
    <property type="project" value="TreeGrafter"/>
</dbReference>
<dbReference type="Pfam" id="PF00250">
    <property type="entry name" value="Forkhead"/>
    <property type="match status" value="1"/>
</dbReference>
<dbReference type="Pfam" id="PF00646">
    <property type="entry name" value="F-box"/>
    <property type="match status" value="1"/>
</dbReference>
<dbReference type="InterPro" id="IPR001810">
    <property type="entry name" value="F-box_dom"/>
</dbReference>
<reference evidence="11 12" key="1">
    <citation type="submission" date="2019-12" db="EMBL/GenBank/DDBJ databases">
        <title>Chromosome-level assembly of the Caenorhabditis remanei genome.</title>
        <authorList>
            <person name="Teterina A.A."/>
            <person name="Willis J.H."/>
            <person name="Phillips P.C."/>
        </authorList>
    </citation>
    <scope>NUCLEOTIDE SEQUENCE [LARGE SCALE GENOMIC DNA]</scope>
    <source>
        <strain evidence="11 12">PX506</strain>
        <tissue evidence="11">Whole organism</tissue>
    </source>
</reference>
<dbReference type="PROSITE" id="PS00657">
    <property type="entry name" value="FORK_HEAD_1"/>
    <property type="match status" value="1"/>
</dbReference>
<sequence>MTEETVELLPEHVENAEIVPPPPPTLLTLPDVTLLHTLNFCDYLSLQSLRKTCKFFRALVDESLLDSKITDLSVIVQRRNVVLMLTTKTSPVLFISFHQRADGCYVGGDRGEKKLPDNSYYLDAFFIDLEILIRHGKSILEKFVVFMHDDQIRAEFCERFHLMMMEKPQLKTKYLHINGVDAAPVLSLLPHVDPEYLTFMDITGTAARPDFSGILALDHWQKVARVHLTRCVIPNVFQDIGHLEVFKTQLQTVMTATDIRLLKDMFLLPNTNLKEVGLCFDTRDNDEAMTAELGEILVIDPEPVFVKSRTWYFKRAQKIVAVTIDVRDARLKICDNSNNIDYRMEFPALTIQMPQAEDLTDSSTTTTPVSLDRSQRPPHSYKELIIEAIEKSPQKQLMLKEIYAVIALLYPYYRTRADQWGWQNSIRHNLSLHDCFEKVPLRHHDTTLHGPNNSGHYWRVVNVPIEKQNLRKRVRKQQMQPRLVSRGNSSRSVDASPSPASISPTSGVPTPSPLFEYLNGLTASNPLQNSIATQVNGLPNLLSTAAPLQLNPILATLLSSIQILAAQNQNAQTDTPAFQF</sequence>
<evidence type="ECO:0000256" key="2">
    <source>
        <dbReference type="ARBA" id="ARBA00022782"/>
    </source>
</evidence>
<dbReference type="SUPFAM" id="SSF46785">
    <property type="entry name" value="Winged helix' DNA-binding domain"/>
    <property type="match status" value="1"/>
</dbReference>